<dbReference type="InterPro" id="IPR012893">
    <property type="entry name" value="HipA-like_C"/>
</dbReference>
<reference evidence="6 7" key="1">
    <citation type="submission" date="2020-07" db="EMBL/GenBank/DDBJ databases">
        <title>Sequencing the genomes of 1000 actinobacteria strains.</title>
        <authorList>
            <person name="Klenk H.-P."/>
        </authorList>
    </citation>
    <scope>NUCLEOTIDE SEQUENCE [LARGE SCALE GENOMIC DNA]</scope>
    <source>
        <strain evidence="6 7">DSM 22083</strain>
    </source>
</reference>
<evidence type="ECO:0000256" key="3">
    <source>
        <dbReference type="ARBA" id="ARBA00022777"/>
    </source>
</evidence>
<dbReference type="Proteomes" id="UP000569914">
    <property type="component" value="Unassembled WGS sequence"/>
</dbReference>
<dbReference type="Pfam" id="PF07804">
    <property type="entry name" value="HipA_C"/>
    <property type="match status" value="1"/>
</dbReference>
<accession>A0A7Y9IBP2</accession>
<dbReference type="AlphaFoldDB" id="A0A7Y9IBP2"/>
<feature type="domain" description="HipA N-terminal subdomain 1" evidence="5">
    <location>
        <begin position="8"/>
        <end position="107"/>
    </location>
</feature>
<sequence length="416" mass="46586">MIMADLVVELSGTKIGELAGSWRSFDFFAEPEAIERYGLDSLVLSVAVPLIPIPTRSGRRRRQNYFTELLPEGRMLDRLAQEAGVPRHDVIGMLRRYGRDIAGALQIWDPEVPGEPRRPRREAQTEAQVADLLARVQEYPLGNRRVGGKTSLAGVQDKIVLVRSADRWYRAIDGYPSTHILKPVVRDYPTMIFDEEFGSRFARALGLADFQTWLAEFEDVPALIIERYDRDPRAKDGRVHQEDFSQALGASGNEKYQKLGDRVSLARVARLLTELAGRESVERLLRLTVLSVALGNLDLHTKNLSLLHGPGGTLILAPAYDVVPQTHLPGDGDLALAVDHEYRHRMITREHLRNEAAAWGLPEPDPIIDDTLAAVIELAEQEQPHPRAHQALPREIRTFARNLRQGKPCGCPSGRP</sequence>
<dbReference type="NCBIfam" id="TIGR03071">
    <property type="entry name" value="couple_hipA"/>
    <property type="match status" value="1"/>
</dbReference>
<dbReference type="PANTHER" id="PTHR37419">
    <property type="entry name" value="SERINE/THREONINE-PROTEIN KINASE TOXIN HIPA"/>
    <property type="match status" value="1"/>
</dbReference>
<dbReference type="PANTHER" id="PTHR37419:SF1">
    <property type="entry name" value="SERINE_THREONINE-PROTEIN KINASE TOXIN HIPA"/>
    <property type="match status" value="1"/>
</dbReference>
<feature type="domain" description="HipA-like C-terminal" evidence="4">
    <location>
        <begin position="150"/>
        <end position="375"/>
    </location>
</feature>
<dbReference type="Pfam" id="PF13657">
    <property type="entry name" value="Couple_hipA"/>
    <property type="match status" value="1"/>
</dbReference>
<keyword evidence="2 6" id="KW-0808">Transferase</keyword>
<dbReference type="GO" id="GO:0005829">
    <property type="term" value="C:cytosol"/>
    <property type="evidence" value="ECO:0007669"/>
    <property type="project" value="TreeGrafter"/>
</dbReference>
<name>A0A7Y9IBP2_9ACTN</name>
<dbReference type="EC" id="2.7.11.1" evidence="6"/>
<protein>
    <submittedName>
        <fullName evidence="6">Serine/threonine-protein kinase HipA</fullName>
        <ecNumber evidence="6">2.7.11.1</ecNumber>
    </submittedName>
</protein>
<evidence type="ECO:0000256" key="1">
    <source>
        <dbReference type="ARBA" id="ARBA00010164"/>
    </source>
</evidence>
<dbReference type="EMBL" id="JACCBU010000001">
    <property type="protein sequence ID" value="NYE73968.1"/>
    <property type="molecule type" value="Genomic_DNA"/>
</dbReference>
<gene>
    <name evidence="6" type="ORF">BKA15_005297</name>
</gene>
<comment type="similarity">
    <text evidence="1">Belongs to the HipA Ser/Thr kinase family.</text>
</comment>
<evidence type="ECO:0000313" key="6">
    <source>
        <dbReference type="EMBL" id="NYE73968.1"/>
    </source>
</evidence>
<evidence type="ECO:0000313" key="7">
    <source>
        <dbReference type="Proteomes" id="UP000569914"/>
    </source>
</evidence>
<comment type="caution">
    <text evidence="6">The sequence shown here is derived from an EMBL/GenBank/DDBJ whole genome shotgun (WGS) entry which is preliminary data.</text>
</comment>
<evidence type="ECO:0000259" key="5">
    <source>
        <dbReference type="Pfam" id="PF13657"/>
    </source>
</evidence>
<evidence type="ECO:0000256" key="2">
    <source>
        <dbReference type="ARBA" id="ARBA00022679"/>
    </source>
</evidence>
<dbReference type="InterPro" id="IPR052028">
    <property type="entry name" value="HipA_Ser/Thr_kinase"/>
</dbReference>
<evidence type="ECO:0000259" key="4">
    <source>
        <dbReference type="Pfam" id="PF07804"/>
    </source>
</evidence>
<keyword evidence="7" id="KW-1185">Reference proteome</keyword>
<dbReference type="RefSeq" id="WP_218871582.1">
    <property type="nucleotide sequence ID" value="NZ_JACCBU010000001.1"/>
</dbReference>
<dbReference type="GO" id="GO:0004674">
    <property type="term" value="F:protein serine/threonine kinase activity"/>
    <property type="evidence" value="ECO:0007669"/>
    <property type="project" value="UniProtKB-EC"/>
</dbReference>
<proteinExistence type="inferred from homology"/>
<dbReference type="InterPro" id="IPR017508">
    <property type="entry name" value="HipA_N1"/>
</dbReference>
<keyword evidence="3 6" id="KW-0418">Kinase</keyword>
<organism evidence="6 7">
    <name type="scientific">Microlunatus parietis</name>
    <dbReference type="NCBI Taxonomy" id="682979"/>
    <lineage>
        <taxon>Bacteria</taxon>
        <taxon>Bacillati</taxon>
        <taxon>Actinomycetota</taxon>
        <taxon>Actinomycetes</taxon>
        <taxon>Propionibacteriales</taxon>
        <taxon>Propionibacteriaceae</taxon>
        <taxon>Microlunatus</taxon>
    </lineage>
</organism>